<name>A0A8S9HXW9_BRACR</name>
<organism evidence="1">
    <name type="scientific">Brassica cretica</name>
    <name type="common">Mustard</name>
    <dbReference type="NCBI Taxonomy" id="69181"/>
    <lineage>
        <taxon>Eukaryota</taxon>
        <taxon>Viridiplantae</taxon>
        <taxon>Streptophyta</taxon>
        <taxon>Embryophyta</taxon>
        <taxon>Tracheophyta</taxon>
        <taxon>Spermatophyta</taxon>
        <taxon>Magnoliopsida</taxon>
        <taxon>eudicotyledons</taxon>
        <taxon>Gunneridae</taxon>
        <taxon>Pentapetalae</taxon>
        <taxon>rosids</taxon>
        <taxon>malvids</taxon>
        <taxon>Brassicales</taxon>
        <taxon>Brassicaceae</taxon>
        <taxon>Brassiceae</taxon>
        <taxon>Brassica</taxon>
    </lineage>
</organism>
<dbReference type="AlphaFoldDB" id="A0A8S9HXW9"/>
<protein>
    <submittedName>
        <fullName evidence="1">Uncharacterized protein</fullName>
    </submittedName>
</protein>
<accession>A0A8S9HXW9</accession>
<comment type="caution">
    <text evidence="1">The sequence shown here is derived from an EMBL/GenBank/DDBJ whole genome shotgun (WGS) entry which is preliminary data.</text>
</comment>
<sequence>MAASEQMMVFRFSGITRALGYTDGVVNRRSNLATAEGLSIENRGEDLSSMLHLLVGMLMGQGLHCRLLGVVKEMDQSES</sequence>
<proteinExistence type="predicted"/>
<reference evidence="1" key="1">
    <citation type="submission" date="2019-12" db="EMBL/GenBank/DDBJ databases">
        <title>Genome sequencing and annotation of Brassica cretica.</title>
        <authorList>
            <person name="Studholme D.J."/>
            <person name="Sarris P.F."/>
        </authorList>
    </citation>
    <scope>NUCLEOTIDE SEQUENCE</scope>
    <source>
        <strain evidence="1">PFS-102/07</strain>
        <tissue evidence="1">Leaf</tissue>
    </source>
</reference>
<dbReference type="EMBL" id="QGKY02001250">
    <property type="protein sequence ID" value="KAF2562524.1"/>
    <property type="molecule type" value="Genomic_DNA"/>
</dbReference>
<gene>
    <name evidence="1" type="ORF">F2Q70_00016446</name>
</gene>
<evidence type="ECO:0000313" key="1">
    <source>
        <dbReference type="EMBL" id="KAF2562524.1"/>
    </source>
</evidence>